<name>A0A927CZV5_9RHOB</name>
<dbReference type="AlphaFoldDB" id="A0A927CZV5"/>
<dbReference type="InterPro" id="IPR052017">
    <property type="entry name" value="TSUP"/>
</dbReference>
<evidence type="ECO:0000256" key="2">
    <source>
        <dbReference type="ARBA" id="ARBA00009142"/>
    </source>
</evidence>
<dbReference type="PANTHER" id="PTHR30269">
    <property type="entry name" value="TRANSMEMBRANE PROTEIN YFCA"/>
    <property type="match status" value="1"/>
</dbReference>
<feature type="transmembrane region" description="Helical" evidence="8">
    <location>
        <begin position="175"/>
        <end position="193"/>
    </location>
</feature>
<keyword evidence="6 8" id="KW-1133">Transmembrane helix</keyword>
<dbReference type="GO" id="GO:0005886">
    <property type="term" value="C:plasma membrane"/>
    <property type="evidence" value="ECO:0007669"/>
    <property type="project" value="UniProtKB-SubCell"/>
</dbReference>
<sequence>MPDIILEAFAIEGLGWLVLAVIAAGLVRGFSGFGSAMIIMPVASSVLSPVEAVIFLVATELLGPLPNLRGALREGEVRDVGLLMLGVVIALPFGLWYLSSVDPVIFGWMVSCCVIGLLVLVMMGWRFKGELTRAMTVGAGAVGGFMMGIAGIPGPPVIMLYMASKLPVSVIRANFLLYLVAIDLLLFPLLWLADMLVWKIVVLGLLIGVPNLIANYVGALLFKPGAEKVFRAVAYSVIAASAIIGLPVWKG</sequence>
<evidence type="ECO:0000256" key="8">
    <source>
        <dbReference type="RuleBase" id="RU363041"/>
    </source>
</evidence>
<proteinExistence type="inferred from homology"/>
<feature type="transmembrane region" description="Helical" evidence="8">
    <location>
        <begin position="228"/>
        <end position="249"/>
    </location>
</feature>
<feature type="transmembrane region" description="Helical" evidence="8">
    <location>
        <begin position="200"/>
        <end position="222"/>
    </location>
</feature>
<accession>A0A927CZV5</accession>
<dbReference type="Proteomes" id="UP000635142">
    <property type="component" value="Unassembled WGS sequence"/>
</dbReference>
<feature type="transmembrane region" description="Helical" evidence="8">
    <location>
        <begin position="80"/>
        <end position="99"/>
    </location>
</feature>
<feature type="transmembrane region" description="Helical" evidence="8">
    <location>
        <begin position="9"/>
        <end position="30"/>
    </location>
</feature>
<reference evidence="9" key="1">
    <citation type="submission" date="2020-08" db="EMBL/GenBank/DDBJ databases">
        <title>Sulfitobacter aestuariivivens sp. nov., isolated from a tidal flat.</title>
        <authorList>
            <person name="Park S."/>
            <person name="Yoon J.-H."/>
        </authorList>
    </citation>
    <scope>NUCLEOTIDE SEQUENCE</scope>
    <source>
        <strain evidence="9">TSTF-M16</strain>
    </source>
</reference>
<comment type="caution">
    <text evidence="9">The sequence shown here is derived from an EMBL/GenBank/DDBJ whole genome shotgun (WGS) entry which is preliminary data.</text>
</comment>
<keyword evidence="3" id="KW-0813">Transport</keyword>
<feature type="transmembrane region" description="Helical" evidence="8">
    <location>
        <begin position="105"/>
        <end position="125"/>
    </location>
</feature>
<evidence type="ECO:0000313" key="10">
    <source>
        <dbReference type="Proteomes" id="UP000635142"/>
    </source>
</evidence>
<gene>
    <name evidence="9" type="ORF">H9Q16_00865</name>
</gene>
<evidence type="ECO:0000256" key="3">
    <source>
        <dbReference type="ARBA" id="ARBA00022448"/>
    </source>
</evidence>
<protein>
    <recommendedName>
        <fullName evidence="8">Probable membrane transporter protein</fullName>
    </recommendedName>
</protein>
<evidence type="ECO:0000256" key="7">
    <source>
        <dbReference type="ARBA" id="ARBA00023136"/>
    </source>
</evidence>
<comment type="similarity">
    <text evidence="2 8">Belongs to the 4-toluene sulfonate uptake permease (TSUP) (TC 2.A.102) family.</text>
</comment>
<dbReference type="RefSeq" id="WP_191073500.1">
    <property type="nucleotide sequence ID" value="NZ_JACTAG010000001.1"/>
</dbReference>
<evidence type="ECO:0000313" key="9">
    <source>
        <dbReference type="EMBL" id="MBD3662465.1"/>
    </source>
</evidence>
<organism evidence="9 10">
    <name type="scientific">Sulfitobacter aestuariivivens</name>
    <dbReference type="NCBI Taxonomy" id="2766981"/>
    <lineage>
        <taxon>Bacteria</taxon>
        <taxon>Pseudomonadati</taxon>
        <taxon>Pseudomonadota</taxon>
        <taxon>Alphaproteobacteria</taxon>
        <taxon>Rhodobacterales</taxon>
        <taxon>Roseobacteraceae</taxon>
        <taxon>Sulfitobacter</taxon>
    </lineage>
</organism>
<dbReference type="Pfam" id="PF01925">
    <property type="entry name" value="TauE"/>
    <property type="match status" value="1"/>
</dbReference>
<feature type="transmembrane region" description="Helical" evidence="8">
    <location>
        <begin position="137"/>
        <end position="163"/>
    </location>
</feature>
<evidence type="ECO:0000256" key="4">
    <source>
        <dbReference type="ARBA" id="ARBA00022475"/>
    </source>
</evidence>
<keyword evidence="7 8" id="KW-0472">Membrane</keyword>
<evidence type="ECO:0000256" key="6">
    <source>
        <dbReference type="ARBA" id="ARBA00022989"/>
    </source>
</evidence>
<feature type="transmembrane region" description="Helical" evidence="8">
    <location>
        <begin position="36"/>
        <end position="59"/>
    </location>
</feature>
<keyword evidence="10" id="KW-1185">Reference proteome</keyword>
<keyword evidence="4 8" id="KW-1003">Cell membrane</keyword>
<dbReference type="InterPro" id="IPR002781">
    <property type="entry name" value="TM_pro_TauE-like"/>
</dbReference>
<evidence type="ECO:0000256" key="1">
    <source>
        <dbReference type="ARBA" id="ARBA00004651"/>
    </source>
</evidence>
<keyword evidence="5 8" id="KW-0812">Transmembrane</keyword>
<dbReference type="EMBL" id="JACTAG010000001">
    <property type="protein sequence ID" value="MBD3662465.1"/>
    <property type="molecule type" value="Genomic_DNA"/>
</dbReference>
<evidence type="ECO:0000256" key="5">
    <source>
        <dbReference type="ARBA" id="ARBA00022692"/>
    </source>
</evidence>
<dbReference type="PANTHER" id="PTHR30269:SF37">
    <property type="entry name" value="MEMBRANE TRANSPORTER PROTEIN"/>
    <property type="match status" value="1"/>
</dbReference>
<comment type="subcellular location">
    <subcellularLocation>
        <location evidence="1 8">Cell membrane</location>
        <topology evidence="1 8">Multi-pass membrane protein</topology>
    </subcellularLocation>
</comment>